<dbReference type="RefSeq" id="WP_100025245.1">
    <property type="nucleotide sequence ID" value="NZ_CP024699.1"/>
</dbReference>
<evidence type="ECO:0000313" key="1">
    <source>
        <dbReference type="EMBL" id="ATV59939.1"/>
    </source>
</evidence>
<organism evidence="1 2">
    <name type="scientific">Fusobacterium pseudoperiodonticum</name>
    <dbReference type="NCBI Taxonomy" id="2663009"/>
    <lineage>
        <taxon>Bacteria</taxon>
        <taxon>Fusobacteriati</taxon>
        <taxon>Fusobacteriota</taxon>
        <taxon>Fusobacteriia</taxon>
        <taxon>Fusobacteriales</taxon>
        <taxon>Fusobacteriaceae</taxon>
        <taxon>Fusobacterium</taxon>
    </lineage>
</organism>
<proteinExistence type="predicted"/>
<dbReference type="EMBL" id="CP024699">
    <property type="protein sequence ID" value="ATV59939.1"/>
    <property type="molecule type" value="Genomic_DNA"/>
</dbReference>
<dbReference type="AlphaFoldDB" id="A0A2D3NWY0"/>
<name>A0A2D3NWY0_9FUSO</name>
<protein>
    <submittedName>
        <fullName evidence="1">Uncharacterized protein</fullName>
    </submittedName>
</protein>
<sequence length="191" mass="21852">MGKNRLLIFFGLLLICGVLSSTSLFAEKKESHYKAEENVYFLMGDFVNEWANTDFNPTDEKWKKEGVSLPPLVSKDEIKTLLEIEKNGKVVPATSKNHDPKMCIEYAPFDGNIYVFYGISSEKSDTKTLIIFADEKDDKIFAMTSVGGSPYAFVGGFSLTEEYQKKWSHLISTLKKRFEEYKKNEQNIKDK</sequence>
<evidence type="ECO:0000313" key="2">
    <source>
        <dbReference type="Proteomes" id="UP000230056"/>
    </source>
</evidence>
<gene>
    <name evidence="1" type="ORF">CTM72_09580</name>
</gene>
<dbReference type="Proteomes" id="UP000230056">
    <property type="component" value="Chromosome"/>
</dbReference>
<accession>A0A2D3NWY0</accession>
<reference evidence="1 2" key="1">
    <citation type="submission" date="2017-11" db="EMBL/GenBank/DDBJ databases">
        <title>Genome sequencing of Fusobacterium periodonticum KCOM 1261.</title>
        <authorList>
            <person name="Kook J.-K."/>
            <person name="Park S.-N."/>
            <person name="Lim Y.K."/>
        </authorList>
    </citation>
    <scope>NUCLEOTIDE SEQUENCE [LARGE SCALE GENOMIC DNA]</scope>
    <source>
        <strain evidence="1 2">KCOM 1261</strain>
    </source>
</reference>